<protein>
    <recommendedName>
        <fullName evidence="6">Phosphoribosylformylglycinamidine synthase subunit PurS</fullName>
        <shortName evidence="6">FGAM synthase</shortName>
        <ecNumber evidence="6">6.3.5.3</ecNumber>
    </recommendedName>
    <alternativeName>
        <fullName evidence="6">Formylglycinamide ribonucleotide amidotransferase subunit III</fullName>
        <shortName evidence="6">FGAR amidotransferase III</shortName>
        <shortName evidence="6">FGAR-AT III</shortName>
    </alternativeName>
    <alternativeName>
        <fullName evidence="6">Phosphoribosylformylglycinamidine synthase subunit III</fullName>
    </alternativeName>
</protein>
<reference evidence="8 10" key="2">
    <citation type="submission" date="2016-10" db="EMBL/GenBank/DDBJ databases">
        <authorList>
            <person name="Varghese N."/>
            <person name="Submissions S."/>
        </authorList>
    </citation>
    <scope>NUCLEOTIDE SEQUENCE [LARGE SCALE GENOMIC DNA]</scope>
    <source>
        <strain evidence="8 10">DSM 21619</strain>
    </source>
</reference>
<dbReference type="SUPFAM" id="SSF82697">
    <property type="entry name" value="PurS-like"/>
    <property type="match status" value="1"/>
</dbReference>
<dbReference type="Proteomes" id="UP000199735">
    <property type="component" value="Unassembled WGS sequence"/>
</dbReference>
<comment type="catalytic activity">
    <reaction evidence="6">
        <text>N(2)-formyl-N(1)-(5-phospho-beta-D-ribosyl)glycinamide + L-glutamine + ATP + H2O = 2-formamido-N(1)-(5-O-phospho-beta-D-ribosyl)acetamidine + L-glutamate + ADP + phosphate + H(+)</text>
        <dbReference type="Rhea" id="RHEA:17129"/>
        <dbReference type="ChEBI" id="CHEBI:15377"/>
        <dbReference type="ChEBI" id="CHEBI:15378"/>
        <dbReference type="ChEBI" id="CHEBI:29985"/>
        <dbReference type="ChEBI" id="CHEBI:30616"/>
        <dbReference type="ChEBI" id="CHEBI:43474"/>
        <dbReference type="ChEBI" id="CHEBI:58359"/>
        <dbReference type="ChEBI" id="CHEBI:147286"/>
        <dbReference type="ChEBI" id="CHEBI:147287"/>
        <dbReference type="ChEBI" id="CHEBI:456216"/>
        <dbReference type="EC" id="6.3.5.3"/>
    </reaction>
</comment>
<keyword evidence="1 6" id="KW-0963">Cytoplasm</keyword>
<organism evidence="7 9">
    <name type="scientific">Terribacillus saccharophilus</name>
    <dbReference type="NCBI Taxonomy" id="361277"/>
    <lineage>
        <taxon>Bacteria</taxon>
        <taxon>Bacillati</taxon>
        <taxon>Bacillota</taxon>
        <taxon>Bacilli</taxon>
        <taxon>Bacillales</taxon>
        <taxon>Bacillaceae</taxon>
        <taxon>Terribacillus</taxon>
    </lineage>
</organism>
<dbReference type="NCBIfam" id="NF004630">
    <property type="entry name" value="PRK05974.1"/>
    <property type="match status" value="1"/>
</dbReference>
<dbReference type="EMBL" id="CP008876">
    <property type="protein sequence ID" value="AIF65721.1"/>
    <property type="molecule type" value="Genomic_DNA"/>
</dbReference>
<dbReference type="Pfam" id="PF02700">
    <property type="entry name" value="PurS"/>
    <property type="match status" value="1"/>
</dbReference>
<name>A0A075LHL8_9BACI</name>
<dbReference type="HAMAP" id="MF_01926">
    <property type="entry name" value="PurS"/>
    <property type="match status" value="1"/>
</dbReference>
<dbReference type="AlphaFoldDB" id="A0A075LHL8"/>
<dbReference type="OrthoDB" id="9799101at2"/>
<dbReference type="EMBL" id="FOCD01000004">
    <property type="protein sequence ID" value="SEN93846.1"/>
    <property type="molecule type" value="Genomic_DNA"/>
</dbReference>
<evidence type="ECO:0000256" key="5">
    <source>
        <dbReference type="ARBA" id="ARBA00022840"/>
    </source>
</evidence>
<gene>
    <name evidence="6" type="primary">purS</name>
    <name evidence="7" type="ORF">GZ22_03045</name>
    <name evidence="8" type="ORF">SAMN04489762_3132</name>
</gene>
<proteinExistence type="inferred from homology"/>
<evidence type="ECO:0000256" key="6">
    <source>
        <dbReference type="HAMAP-Rule" id="MF_01926"/>
    </source>
</evidence>
<evidence type="ECO:0000256" key="3">
    <source>
        <dbReference type="ARBA" id="ARBA00022741"/>
    </source>
</evidence>
<evidence type="ECO:0000313" key="7">
    <source>
        <dbReference type="EMBL" id="AIF65721.1"/>
    </source>
</evidence>
<dbReference type="RefSeq" id="WP_038558515.1">
    <property type="nucleotide sequence ID" value="NZ_CP008876.1"/>
</dbReference>
<sequence>MKKVKIFITLKEGVLDPQGKAVQEALQANGFPDVAETRVGKYIEMTLPNEADVALEVQRMCDKLLANPVMEEYSYTVEEGIRS</sequence>
<dbReference type="InterPro" id="IPR003850">
    <property type="entry name" value="PurS"/>
</dbReference>
<accession>A0A075LHL8</accession>
<keyword evidence="4 6" id="KW-0658">Purine biosynthesis</keyword>
<dbReference type="UniPathway" id="UPA00074">
    <property type="reaction ID" value="UER00128"/>
</dbReference>
<dbReference type="Gene3D" id="3.30.1280.10">
    <property type="entry name" value="Phosphoribosylformylglycinamidine synthase subunit PurS"/>
    <property type="match status" value="1"/>
</dbReference>
<comment type="pathway">
    <text evidence="6">Purine metabolism; IMP biosynthesis via de novo pathway; 5-amino-1-(5-phospho-D-ribosyl)imidazole from N(2)-formyl-N(1)-(5-phospho-D-ribosyl)glycinamide: step 1/2.</text>
</comment>
<keyword evidence="5 6" id="KW-0067">ATP-binding</keyword>
<dbReference type="HOGENOM" id="CLU_164833_3_1_9"/>
<dbReference type="GO" id="GO:0004642">
    <property type="term" value="F:phosphoribosylformylglycinamidine synthase activity"/>
    <property type="evidence" value="ECO:0007669"/>
    <property type="project" value="UniProtKB-UniRule"/>
</dbReference>
<dbReference type="GeneID" id="34222058"/>
<evidence type="ECO:0000313" key="9">
    <source>
        <dbReference type="Proteomes" id="UP000027980"/>
    </source>
</evidence>
<accession>A0AAX2EIX6</accession>
<evidence type="ECO:0000256" key="2">
    <source>
        <dbReference type="ARBA" id="ARBA00022598"/>
    </source>
</evidence>
<dbReference type="GO" id="GO:0005524">
    <property type="term" value="F:ATP binding"/>
    <property type="evidence" value="ECO:0007669"/>
    <property type="project" value="UniProtKB-UniRule"/>
</dbReference>
<dbReference type="GO" id="GO:0006189">
    <property type="term" value="P:'de novo' IMP biosynthetic process"/>
    <property type="evidence" value="ECO:0007669"/>
    <property type="project" value="UniProtKB-UniRule"/>
</dbReference>
<reference evidence="7 9" key="1">
    <citation type="submission" date="2014-07" db="EMBL/GenBank/DDBJ databases">
        <title>Complete genome sequence of a moderately halophilic bacterium Terribacillus aidingensis MP602, isolated from Cryptomeria fortunei in Tianmu mountain in China.</title>
        <authorList>
            <person name="Wang Y."/>
            <person name="Lu P."/>
            <person name="Zhang L."/>
        </authorList>
    </citation>
    <scope>NUCLEOTIDE SEQUENCE [LARGE SCALE GENOMIC DNA]</scope>
    <source>
        <strain evidence="7 9">MP602</strain>
    </source>
</reference>
<dbReference type="KEGG" id="tap:GZ22_03045"/>
<comment type="subunit">
    <text evidence="6">Part of the FGAM synthase complex composed of 1 PurL, 1 PurQ and 2 PurS subunits.</text>
</comment>
<dbReference type="EC" id="6.3.5.3" evidence="6"/>
<evidence type="ECO:0000313" key="10">
    <source>
        <dbReference type="Proteomes" id="UP000199735"/>
    </source>
</evidence>
<keyword evidence="2 6" id="KW-0436">Ligase</keyword>
<evidence type="ECO:0000256" key="1">
    <source>
        <dbReference type="ARBA" id="ARBA00022490"/>
    </source>
</evidence>
<dbReference type="NCBIfam" id="TIGR00302">
    <property type="entry name" value="phosphoribosylformylglycinamidine synthase subunit PurS"/>
    <property type="match status" value="1"/>
</dbReference>
<evidence type="ECO:0000256" key="4">
    <source>
        <dbReference type="ARBA" id="ARBA00022755"/>
    </source>
</evidence>
<evidence type="ECO:0000313" key="8">
    <source>
        <dbReference type="EMBL" id="SEN93846.1"/>
    </source>
</evidence>
<comment type="subcellular location">
    <subcellularLocation>
        <location evidence="6">Cytoplasm</location>
    </subcellularLocation>
</comment>
<keyword evidence="3 6" id="KW-0547">Nucleotide-binding</keyword>
<dbReference type="GO" id="GO:0005737">
    <property type="term" value="C:cytoplasm"/>
    <property type="evidence" value="ECO:0007669"/>
    <property type="project" value="UniProtKB-SubCell"/>
</dbReference>
<dbReference type="Proteomes" id="UP000027980">
    <property type="component" value="Chromosome"/>
</dbReference>
<comment type="function">
    <text evidence="6">Part of the phosphoribosylformylglycinamidine synthase complex involved in the purines biosynthetic pathway. Catalyzes the ATP-dependent conversion of formylglycinamide ribonucleotide (FGAR) and glutamine to yield formylglycinamidine ribonucleotide (FGAM) and glutamate. The FGAM synthase complex is composed of three subunits. PurQ produces an ammonia molecule by converting glutamine to glutamate. PurL transfers the ammonia molecule to FGAR to form FGAM in an ATP-dependent manner. PurS interacts with PurQ and PurL and is thought to assist in the transfer of the ammonia molecule from PurQ to PurL.</text>
</comment>
<comment type="similarity">
    <text evidence="6">Belongs to the PurS family.</text>
</comment>
<dbReference type="PANTHER" id="PTHR34696:SF1">
    <property type="entry name" value="PHOSPHORIBOSYLFORMYLGLYCINAMIDINE SYNTHASE SUBUNIT PURS"/>
    <property type="match status" value="1"/>
</dbReference>
<dbReference type="InterPro" id="IPR036604">
    <property type="entry name" value="PurS-like_sf"/>
</dbReference>
<dbReference type="PANTHER" id="PTHR34696">
    <property type="entry name" value="PHOSPHORIBOSYLFORMYLGLYCINAMIDINE SYNTHASE SUBUNIT PURS"/>
    <property type="match status" value="1"/>
</dbReference>